<organism evidence="1 2">
    <name type="scientific">Pseudomonas rhodesiae</name>
    <dbReference type="NCBI Taxonomy" id="76760"/>
    <lineage>
        <taxon>Bacteria</taxon>
        <taxon>Pseudomonadati</taxon>
        <taxon>Pseudomonadota</taxon>
        <taxon>Gammaproteobacteria</taxon>
        <taxon>Pseudomonadales</taxon>
        <taxon>Pseudomonadaceae</taxon>
        <taxon>Pseudomonas</taxon>
    </lineage>
</organism>
<proteinExistence type="predicted"/>
<evidence type="ECO:0000313" key="2">
    <source>
        <dbReference type="Proteomes" id="UP000645865"/>
    </source>
</evidence>
<comment type="caution">
    <text evidence="1">The sequence shown here is derived from an EMBL/GenBank/DDBJ whole genome shotgun (WGS) entry which is preliminary data.</text>
</comment>
<reference evidence="1" key="1">
    <citation type="submission" date="2020-12" db="EMBL/GenBank/DDBJ databases">
        <title>Comparative genomic insights into the epidemiology and virulence of plant pathogenic Pseudomonads from Turkey.</title>
        <authorList>
            <person name="Dillon M."/>
            <person name="Ruiz-Bedoya T."/>
            <person name="Bendalovic-Torma C."/>
            <person name="Guttman K.M."/>
            <person name="Kwak H."/>
            <person name="Middleton M.A."/>
            <person name="Wang P.W."/>
            <person name="Horuz S."/>
            <person name="Aysan Y."/>
            <person name="Guttman D.S."/>
        </authorList>
    </citation>
    <scope>NUCLEOTIDE SEQUENCE</scope>
    <source>
        <strain evidence="1">S5_IA_3a</strain>
    </source>
</reference>
<dbReference type="Gene3D" id="3.30.1460.10">
    <property type="match status" value="1"/>
</dbReference>
<dbReference type="RefSeq" id="WP_034095774.1">
    <property type="nucleotide sequence ID" value="NZ_BQHF01000005.1"/>
</dbReference>
<gene>
    <name evidence="1" type="ORF">YA0853_27360</name>
</gene>
<sequence>MREFISEWLLSRKEQIIFYEADSEITLKHQGDTLLLKVQLTSTHSDNATHQLWMRLGAASLNHFQGALAQKADTGALWLVQSLRDGQGETRVLKCLEQLLNQRDTWRAAIKRLVRPSQNFKPTSLRSLPF</sequence>
<protein>
    <submittedName>
        <fullName evidence="1">Type III secretion protein</fullName>
    </submittedName>
</protein>
<dbReference type="AlphaFoldDB" id="A0A8I1E9R1"/>
<accession>A0A8I1E9R1</accession>
<name>A0A8I1E9R1_9PSED</name>
<dbReference type="EMBL" id="JAEILH010000048">
    <property type="protein sequence ID" value="MBI6627339.1"/>
    <property type="molecule type" value="Genomic_DNA"/>
</dbReference>
<evidence type="ECO:0000313" key="1">
    <source>
        <dbReference type="EMBL" id="MBI6627339.1"/>
    </source>
</evidence>
<dbReference type="Proteomes" id="UP000645865">
    <property type="component" value="Unassembled WGS sequence"/>
</dbReference>